<proteinExistence type="predicted"/>
<gene>
    <name evidence="1" type="ORF">M91_13916</name>
</gene>
<accession>L8IXR2</accession>
<name>L8IXR2_9CETA</name>
<organism evidence="1 2">
    <name type="scientific">Bos mutus</name>
    <name type="common">wild yak</name>
    <dbReference type="NCBI Taxonomy" id="72004"/>
    <lineage>
        <taxon>Eukaryota</taxon>
        <taxon>Metazoa</taxon>
        <taxon>Chordata</taxon>
        <taxon>Craniata</taxon>
        <taxon>Vertebrata</taxon>
        <taxon>Euteleostomi</taxon>
        <taxon>Mammalia</taxon>
        <taxon>Eutheria</taxon>
        <taxon>Laurasiatheria</taxon>
        <taxon>Artiodactyla</taxon>
        <taxon>Ruminantia</taxon>
        <taxon>Pecora</taxon>
        <taxon>Bovidae</taxon>
        <taxon>Bovinae</taxon>
        <taxon>Bos</taxon>
    </lineage>
</organism>
<dbReference type="AlphaFoldDB" id="L8IXR2"/>
<reference evidence="1 2" key="1">
    <citation type="journal article" date="2012" name="Nat. Genet.">
        <title>The yak genome and adaptation to life at high altitude.</title>
        <authorList>
            <person name="Qiu Q."/>
            <person name="Zhang G."/>
            <person name="Ma T."/>
            <person name="Qian W."/>
            <person name="Wang J."/>
            <person name="Ye Z."/>
            <person name="Cao C."/>
            <person name="Hu Q."/>
            <person name="Kim J."/>
            <person name="Larkin D.M."/>
            <person name="Auvil L."/>
            <person name="Capitanu B."/>
            <person name="Ma J."/>
            <person name="Lewin H.A."/>
            <person name="Qian X."/>
            <person name="Lang Y."/>
            <person name="Zhou R."/>
            <person name="Wang L."/>
            <person name="Wang K."/>
            <person name="Xia J."/>
            <person name="Liao S."/>
            <person name="Pan S."/>
            <person name="Lu X."/>
            <person name="Hou H."/>
            <person name="Wang Y."/>
            <person name="Zang X."/>
            <person name="Yin Y."/>
            <person name="Ma H."/>
            <person name="Zhang J."/>
            <person name="Wang Z."/>
            <person name="Zhang Y."/>
            <person name="Zhang D."/>
            <person name="Yonezawa T."/>
            <person name="Hasegawa M."/>
            <person name="Zhong Y."/>
            <person name="Liu W."/>
            <person name="Zhang Y."/>
            <person name="Huang Z."/>
            <person name="Zhang S."/>
            <person name="Long R."/>
            <person name="Yang H."/>
            <person name="Wang J."/>
            <person name="Lenstra J.A."/>
            <person name="Cooper D.N."/>
            <person name="Wu Y."/>
            <person name="Wang J."/>
            <person name="Shi P."/>
            <person name="Wang J."/>
            <person name="Liu J."/>
        </authorList>
    </citation>
    <scope>NUCLEOTIDE SEQUENCE [LARGE SCALE GENOMIC DNA]</scope>
    <source>
        <strain evidence="2">yakQH1</strain>
    </source>
</reference>
<evidence type="ECO:0000313" key="2">
    <source>
        <dbReference type="Proteomes" id="UP000011080"/>
    </source>
</evidence>
<sequence length="43" mass="4644">IISASGLASRLTSLETGFLCLSHQQVLPVDSKWRQNTVSKANS</sequence>
<dbReference type="Proteomes" id="UP000011080">
    <property type="component" value="Unassembled WGS sequence"/>
</dbReference>
<evidence type="ECO:0000313" key="1">
    <source>
        <dbReference type="EMBL" id="ELR60743.1"/>
    </source>
</evidence>
<protein>
    <submittedName>
        <fullName evidence="1">Uncharacterized protein</fullName>
    </submittedName>
</protein>
<dbReference type="EMBL" id="JH880548">
    <property type="protein sequence ID" value="ELR60743.1"/>
    <property type="molecule type" value="Genomic_DNA"/>
</dbReference>
<feature type="non-terminal residue" evidence="1">
    <location>
        <position position="1"/>
    </location>
</feature>